<dbReference type="InterPro" id="IPR036388">
    <property type="entry name" value="WH-like_DNA-bd_sf"/>
</dbReference>
<dbReference type="AlphaFoldDB" id="A0A561PXB0"/>
<accession>A0A561PXB0</accession>
<dbReference type="OrthoDB" id="9799175at2"/>
<dbReference type="Pfam" id="PF01022">
    <property type="entry name" value="HTH_5"/>
    <property type="match status" value="1"/>
</dbReference>
<dbReference type="PANTHER" id="PTHR33154">
    <property type="entry name" value="TRANSCRIPTIONAL REGULATOR, ARSR FAMILY"/>
    <property type="match status" value="1"/>
</dbReference>
<evidence type="ECO:0000256" key="3">
    <source>
        <dbReference type="ARBA" id="ARBA00023163"/>
    </source>
</evidence>
<comment type="caution">
    <text evidence="5">The sequence shown here is derived from an EMBL/GenBank/DDBJ whole genome shotgun (WGS) entry which is preliminary data.</text>
</comment>
<dbReference type="SMART" id="SM00418">
    <property type="entry name" value="HTH_ARSR"/>
    <property type="match status" value="1"/>
</dbReference>
<reference evidence="5 6" key="1">
    <citation type="submission" date="2019-06" db="EMBL/GenBank/DDBJ databases">
        <title>Sorghum-associated microbial communities from plants grown in Nebraska, USA.</title>
        <authorList>
            <person name="Schachtman D."/>
        </authorList>
    </citation>
    <scope>NUCLEOTIDE SEQUENCE [LARGE SCALE GENOMIC DNA]</scope>
    <source>
        <strain evidence="5 6">1209</strain>
    </source>
</reference>
<keyword evidence="1" id="KW-0805">Transcription regulation</keyword>
<dbReference type="InterPro" id="IPR036390">
    <property type="entry name" value="WH_DNA-bd_sf"/>
</dbReference>
<evidence type="ECO:0000256" key="2">
    <source>
        <dbReference type="ARBA" id="ARBA00023125"/>
    </source>
</evidence>
<dbReference type="Gene3D" id="1.10.10.10">
    <property type="entry name" value="Winged helix-like DNA-binding domain superfamily/Winged helix DNA-binding domain"/>
    <property type="match status" value="1"/>
</dbReference>
<dbReference type="GO" id="GO:0003700">
    <property type="term" value="F:DNA-binding transcription factor activity"/>
    <property type="evidence" value="ECO:0007669"/>
    <property type="project" value="InterPro"/>
</dbReference>
<name>A0A561PXB0_9BACT</name>
<dbReference type="SUPFAM" id="SSF46785">
    <property type="entry name" value="Winged helix' DNA-binding domain"/>
    <property type="match status" value="1"/>
</dbReference>
<sequence length="109" mass="12412">MRRDVFQAIADPTRRQIIGLLANTTLNLNAIADNFDISRPAISKHIRILTECGLVTIRQDGRERYCSADLRQLKAVADWTAQYHAFWTQKLDALENFLAATGKPSRKKK</sequence>
<dbReference type="GO" id="GO:0003677">
    <property type="term" value="F:DNA binding"/>
    <property type="evidence" value="ECO:0007669"/>
    <property type="project" value="UniProtKB-KW"/>
</dbReference>
<feature type="domain" description="HTH arsR-type" evidence="4">
    <location>
        <begin position="1"/>
        <end position="88"/>
    </location>
</feature>
<proteinExistence type="predicted"/>
<keyword evidence="2" id="KW-0238">DNA-binding</keyword>
<evidence type="ECO:0000313" key="6">
    <source>
        <dbReference type="Proteomes" id="UP000320811"/>
    </source>
</evidence>
<dbReference type="PRINTS" id="PR00778">
    <property type="entry name" value="HTHARSR"/>
</dbReference>
<dbReference type="PANTHER" id="PTHR33154:SF33">
    <property type="entry name" value="TRANSCRIPTIONAL REPRESSOR SDPR"/>
    <property type="match status" value="1"/>
</dbReference>
<dbReference type="InterPro" id="IPR001845">
    <property type="entry name" value="HTH_ArsR_DNA-bd_dom"/>
</dbReference>
<dbReference type="Proteomes" id="UP000320811">
    <property type="component" value="Unassembled WGS sequence"/>
</dbReference>
<dbReference type="PROSITE" id="PS50987">
    <property type="entry name" value="HTH_ARSR_2"/>
    <property type="match status" value="1"/>
</dbReference>
<dbReference type="NCBIfam" id="NF033788">
    <property type="entry name" value="HTH_metalloreg"/>
    <property type="match status" value="1"/>
</dbReference>
<evidence type="ECO:0000256" key="1">
    <source>
        <dbReference type="ARBA" id="ARBA00023015"/>
    </source>
</evidence>
<evidence type="ECO:0000259" key="4">
    <source>
        <dbReference type="PROSITE" id="PS50987"/>
    </source>
</evidence>
<dbReference type="RefSeq" id="WP_145667049.1">
    <property type="nucleotide sequence ID" value="NZ_VIWO01000002.1"/>
</dbReference>
<evidence type="ECO:0000313" key="5">
    <source>
        <dbReference type="EMBL" id="TWF42751.1"/>
    </source>
</evidence>
<keyword evidence="6" id="KW-1185">Reference proteome</keyword>
<dbReference type="EMBL" id="VIWO01000002">
    <property type="protein sequence ID" value="TWF42751.1"/>
    <property type="molecule type" value="Genomic_DNA"/>
</dbReference>
<keyword evidence="3" id="KW-0804">Transcription</keyword>
<dbReference type="InterPro" id="IPR051081">
    <property type="entry name" value="HTH_MetalResp_TranReg"/>
</dbReference>
<dbReference type="CDD" id="cd00090">
    <property type="entry name" value="HTH_ARSR"/>
    <property type="match status" value="1"/>
</dbReference>
<protein>
    <submittedName>
        <fullName evidence="5">ArsR family transcriptional regulator</fullName>
    </submittedName>
</protein>
<organism evidence="5 6">
    <name type="scientific">Chitinophaga polysaccharea</name>
    <dbReference type="NCBI Taxonomy" id="1293035"/>
    <lineage>
        <taxon>Bacteria</taxon>
        <taxon>Pseudomonadati</taxon>
        <taxon>Bacteroidota</taxon>
        <taxon>Chitinophagia</taxon>
        <taxon>Chitinophagales</taxon>
        <taxon>Chitinophagaceae</taxon>
        <taxon>Chitinophaga</taxon>
    </lineage>
</organism>
<dbReference type="InterPro" id="IPR011991">
    <property type="entry name" value="ArsR-like_HTH"/>
</dbReference>
<gene>
    <name evidence="5" type="ORF">FHW36_102512</name>
</gene>